<keyword evidence="4" id="KW-1185">Reference proteome</keyword>
<feature type="domain" description="ShKT" evidence="2">
    <location>
        <begin position="33"/>
        <end position="64"/>
    </location>
</feature>
<dbReference type="EMBL" id="CAXKWB010002854">
    <property type="protein sequence ID" value="CAL4067855.1"/>
    <property type="molecule type" value="Genomic_DNA"/>
</dbReference>
<dbReference type="Pfam" id="PF01549">
    <property type="entry name" value="ShK"/>
    <property type="match status" value="4"/>
</dbReference>
<feature type="disulfide bond" evidence="1">
    <location>
        <begin position="181"/>
        <end position="194"/>
    </location>
</feature>
<evidence type="ECO:0000313" key="4">
    <source>
        <dbReference type="Proteomes" id="UP001497623"/>
    </source>
</evidence>
<protein>
    <recommendedName>
        <fullName evidence="2">ShKT domain-containing protein</fullName>
    </recommendedName>
</protein>
<evidence type="ECO:0000313" key="3">
    <source>
        <dbReference type="EMBL" id="CAL4067855.1"/>
    </source>
</evidence>
<proteinExistence type="predicted"/>
<dbReference type="PROSITE" id="PS51670">
    <property type="entry name" value="SHKT"/>
    <property type="match status" value="3"/>
</dbReference>
<feature type="domain" description="ShKT" evidence="2">
    <location>
        <begin position="89"/>
        <end position="119"/>
    </location>
</feature>
<gene>
    <name evidence="3" type="ORF">MNOR_LOCUS6774</name>
</gene>
<dbReference type="SMART" id="SM00254">
    <property type="entry name" value="ShKT"/>
    <property type="match status" value="4"/>
</dbReference>
<keyword evidence="1" id="KW-1015">Disulfide bond</keyword>
<evidence type="ECO:0000256" key="1">
    <source>
        <dbReference type="PROSITE-ProRule" id="PRU01005"/>
    </source>
</evidence>
<dbReference type="AlphaFoldDB" id="A0AAV2PZT7"/>
<comment type="caution">
    <text evidence="1">Lacks conserved residue(s) required for the propagation of feature annotation.</text>
</comment>
<dbReference type="PANTHER" id="PTHR21724:SF109">
    <property type="entry name" value="SHKT DOMAIN-CONTAINING PROTEIN"/>
    <property type="match status" value="1"/>
</dbReference>
<comment type="caution">
    <text evidence="3">The sequence shown here is derived from an EMBL/GenBank/DDBJ whole genome shotgun (WGS) entry which is preliminary data.</text>
</comment>
<organism evidence="3 4">
    <name type="scientific">Meganyctiphanes norvegica</name>
    <name type="common">Northern krill</name>
    <name type="synonym">Thysanopoda norvegica</name>
    <dbReference type="NCBI Taxonomy" id="48144"/>
    <lineage>
        <taxon>Eukaryota</taxon>
        <taxon>Metazoa</taxon>
        <taxon>Ecdysozoa</taxon>
        <taxon>Arthropoda</taxon>
        <taxon>Crustacea</taxon>
        <taxon>Multicrustacea</taxon>
        <taxon>Malacostraca</taxon>
        <taxon>Eumalacostraca</taxon>
        <taxon>Eucarida</taxon>
        <taxon>Euphausiacea</taxon>
        <taxon>Euphausiidae</taxon>
        <taxon>Meganyctiphanes</taxon>
    </lineage>
</organism>
<accession>A0AAV2PZT7</accession>
<dbReference type="PANTHER" id="PTHR21724">
    <property type="entry name" value="SHKT DOMAIN-CONTAINING PROTEIN"/>
    <property type="match status" value="1"/>
</dbReference>
<name>A0AAV2PZT7_MEGNR</name>
<feature type="non-terminal residue" evidence="3">
    <location>
        <position position="1"/>
    </location>
</feature>
<feature type="disulfide bond" evidence="1">
    <location>
        <begin position="48"/>
        <end position="61"/>
    </location>
</feature>
<feature type="disulfide bond" evidence="1">
    <location>
        <begin position="103"/>
        <end position="116"/>
    </location>
</feature>
<feature type="domain" description="ShKT" evidence="2">
    <location>
        <begin position="167"/>
        <end position="197"/>
    </location>
</feature>
<sequence length="279" mass="32386">VVFLSVIFASNVVQPELHNAKENHMDEIKDLSCQDDPTANCLDFKDKCVNNLVKAMCPLTCGICKEYERYRTLMDEHSLDENVSEREFCKDAHNNCPKYKEKCEDPNILDLCPVTCGQCEELQDEQEYSHEGIQPFQYDYYSYEDEEEEDNYHGMYFDEGSLSSVACVEKSKHCSRYKDKCDDPNIREICPETCGLCTRRKLRGNEEQNCTDIKQKRTECPFNTHRCFNIHVLRSCPKTCGGCNIDFKALYDTIMPLSTDDVREIPGFHWVPPKDLDNK</sequence>
<dbReference type="InterPro" id="IPR003582">
    <property type="entry name" value="ShKT_dom"/>
</dbReference>
<reference evidence="3 4" key="1">
    <citation type="submission" date="2024-05" db="EMBL/GenBank/DDBJ databases">
        <authorList>
            <person name="Wallberg A."/>
        </authorList>
    </citation>
    <scope>NUCLEOTIDE SEQUENCE [LARGE SCALE GENOMIC DNA]</scope>
</reference>
<evidence type="ECO:0000259" key="2">
    <source>
        <dbReference type="PROSITE" id="PS51670"/>
    </source>
</evidence>
<dbReference type="Proteomes" id="UP001497623">
    <property type="component" value="Unassembled WGS sequence"/>
</dbReference>